<dbReference type="InterPro" id="IPR036875">
    <property type="entry name" value="Znf_CCHC_sf"/>
</dbReference>
<proteinExistence type="predicted"/>
<dbReference type="GO" id="GO:0008270">
    <property type="term" value="F:zinc ion binding"/>
    <property type="evidence" value="ECO:0007669"/>
    <property type="project" value="InterPro"/>
</dbReference>
<keyword evidence="2" id="KW-1185">Reference proteome</keyword>
<name>A0AB40CZH0_DIOCR</name>
<reference evidence="3" key="1">
    <citation type="submission" date="2025-08" db="UniProtKB">
        <authorList>
            <consortium name="RefSeq"/>
        </authorList>
    </citation>
    <scope>IDENTIFICATION</scope>
</reference>
<dbReference type="Proteomes" id="UP001515500">
    <property type="component" value="Chromosome 18"/>
</dbReference>
<dbReference type="SUPFAM" id="SSF57756">
    <property type="entry name" value="Retrovirus zinc finger-like domains"/>
    <property type="match status" value="1"/>
</dbReference>
<organism evidence="2 3">
    <name type="scientific">Dioscorea cayennensis subsp. rotundata</name>
    <name type="common">White Guinea yam</name>
    <name type="synonym">Dioscorea rotundata</name>
    <dbReference type="NCBI Taxonomy" id="55577"/>
    <lineage>
        <taxon>Eukaryota</taxon>
        <taxon>Viridiplantae</taxon>
        <taxon>Streptophyta</taxon>
        <taxon>Embryophyta</taxon>
        <taxon>Tracheophyta</taxon>
        <taxon>Spermatophyta</taxon>
        <taxon>Magnoliopsida</taxon>
        <taxon>Liliopsida</taxon>
        <taxon>Dioscoreales</taxon>
        <taxon>Dioscoreaceae</taxon>
        <taxon>Dioscorea</taxon>
    </lineage>
</organism>
<protein>
    <submittedName>
        <fullName evidence="3">Uncharacterized protein LOC120282128</fullName>
    </submittedName>
</protein>
<dbReference type="GO" id="GO:0003676">
    <property type="term" value="F:nucleic acid binding"/>
    <property type="evidence" value="ECO:0007669"/>
    <property type="project" value="InterPro"/>
</dbReference>
<dbReference type="RefSeq" id="XP_039144812.1">
    <property type="nucleotide sequence ID" value="XM_039288878.1"/>
</dbReference>
<dbReference type="Pfam" id="PF14223">
    <property type="entry name" value="Retrotran_gag_2"/>
    <property type="match status" value="1"/>
</dbReference>
<sequence>MASSSTTEVPLPTLPLFKGEGYERWCVKMKTLFRSQGLWKVVENGVITTGTEAQKEDSQKEDAKAMYLIQQAVDDHIFDRISAAKSAKEAWEQIQKQHQGPSRIISVRRQTLRQRFEVLQMKDTENIQEYITRVVTIVNQIKGLGFEITEEEVVSKILRSLTPRFNYVVAAIEEAKDISKMSLDELTSSLQAHEIRMENVGEKVEERAFHVKGESSGVQKWIPRGRGRGVFHGRGRGRGRGRVYVPKQNSGGDYTSQANNQRPTRSYIQCHICKRYGHLKADCRFRNKAADTNFLETNISNEPTNLFMVQTTGQHPGSSIWLVDSVVPTI</sequence>
<evidence type="ECO:0000256" key="1">
    <source>
        <dbReference type="SAM" id="MobiDB-lite"/>
    </source>
</evidence>
<dbReference type="GeneID" id="120282128"/>
<evidence type="ECO:0000313" key="3">
    <source>
        <dbReference type="RefSeq" id="XP_039144812.1"/>
    </source>
</evidence>
<dbReference type="PANTHER" id="PTHR35317">
    <property type="entry name" value="OS04G0629600 PROTEIN"/>
    <property type="match status" value="1"/>
</dbReference>
<evidence type="ECO:0000313" key="2">
    <source>
        <dbReference type="Proteomes" id="UP001515500"/>
    </source>
</evidence>
<feature type="compositionally biased region" description="Polar residues" evidence="1">
    <location>
        <begin position="247"/>
        <end position="260"/>
    </location>
</feature>
<feature type="compositionally biased region" description="Basic residues" evidence="1">
    <location>
        <begin position="229"/>
        <end position="241"/>
    </location>
</feature>
<gene>
    <name evidence="3" type="primary">LOC120282128</name>
</gene>
<feature type="region of interest" description="Disordered" evidence="1">
    <location>
        <begin position="229"/>
        <end position="260"/>
    </location>
</feature>
<accession>A0AB40CZH0</accession>
<dbReference type="PANTHER" id="PTHR35317:SF35">
    <property type="entry name" value="DUF4219 DOMAIN-CONTAINING PROTEIN"/>
    <property type="match status" value="1"/>
</dbReference>
<dbReference type="AlphaFoldDB" id="A0AB40CZH0"/>